<gene>
    <name evidence="1" type="ORF">NG800_011570</name>
</gene>
<proteinExistence type="predicted"/>
<organism evidence="1 2">
    <name type="scientific">Epilithonimonas ginsengisoli</name>
    <dbReference type="NCBI Taxonomy" id="1245592"/>
    <lineage>
        <taxon>Bacteria</taxon>
        <taxon>Pseudomonadati</taxon>
        <taxon>Bacteroidota</taxon>
        <taxon>Flavobacteriia</taxon>
        <taxon>Flavobacteriales</taxon>
        <taxon>Weeksellaceae</taxon>
        <taxon>Chryseobacterium group</taxon>
        <taxon>Epilithonimonas</taxon>
    </lineage>
</organism>
<keyword evidence="2" id="KW-1185">Reference proteome</keyword>
<evidence type="ECO:0000313" key="1">
    <source>
        <dbReference type="EMBL" id="MDW8549552.1"/>
    </source>
</evidence>
<reference evidence="1 2" key="1">
    <citation type="submission" date="2023-11" db="EMBL/GenBank/DDBJ databases">
        <title>First isolation, identification, and characterization of non-pathogenic Epilithonimonas ginsengisoli isolated from diseased farmed rainbow trout (Oncorhynchus mykiss) in Chile.</title>
        <authorList>
            <person name="Miranda C.D."/>
            <person name="Irgang R."/>
            <person name="Concha C."/>
            <person name="Rojas R."/>
            <person name="Avendano R."/>
        </authorList>
    </citation>
    <scope>NUCLEOTIDE SEQUENCE [LARGE SCALE GENOMIC DNA]</scope>
    <source>
        <strain evidence="1 2">FP99</strain>
    </source>
</reference>
<name>A0ABU4JIN2_9FLAO</name>
<comment type="caution">
    <text evidence="1">The sequence shown here is derived from an EMBL/GenBank/DDBJ whole genome shotgun (WGS) entry which is preliminary data.</text>
</comment>
<accession>A0ABU4JIN2</accession>
<dbReference type="RefSeq" id="WP_063969320.1">
    <property type="nucleotide sequence ID" value="NZ_JAMXLT020000019.1"/>
</dbReference>
<protein>
    <submittedName>
        <fullName evidence="1">Uncharacterized protein</fullName>
    </submittedName>
</protein>
<dbReference type="EMBL" id="JAMXLT020000019">
    <property type="protein sequence ID" value="MDW8549552.1"/>
    <property type="molecule type" value="Genomic_DNA"/>
</dbReference>
<dbReference type="Proteomes" id="UP001204439">
    <property type="component" value="Unassembled WGS sequence"/>
</dbReference>
<evidence type="ECO:0000313" key="2">
    <source>
        <dbReference type="Proteomes" id="UP001204439"/>
    </source>
</evidence>
<sequence length="137" mass="16726">MHTREYEEYERLTKGLEFEFRALTFDFLQHCENIIEGSEYTDLRYFCFHFYNDSHLQSEYERFVSFIENLFTEIDKKLYPDLNNGLSNLLIYLREPKAKADDLEYKNANIKYWRDMVLVDEVLRCNTTFGKYLLNNH</sequence>